<dbReference type="InterPro" id="IPR037278">
    <property type="entry name" value="ARFGAP/RecO"/>
</dbReference>
<feature type="compositionally biased region" description="Low complexity" evidence="6">
    <location>
        <begin position="212"/>
        <end position="221"/>
    </location>
</feature>
<dbReference type="Pfam" id="PF01412">
    <property type="entry name" value="ArfGap"/>
    <property type="match status" value="1"/>
</dbReference>
<feature type="domain" description="Arf-GAP" evidence="7">
    <location>
        <begin position="6"/>
        <end position="123"/>
    </location>
</feature>
<feature type="compositionally biased region" description="Basic and acidic residues" evidence="6">
    <location>
        <begin position="223"/>
        <end position="243"/>
    </location>
</feature>
<keyword evidence="1" id="KW-0343">GTPase activation</keyword>
<evidence type="ECO:0000313" key="8">
    <source>
        <dbReference type="EMBL" id="CAD9080895.1"/>
    </source>
</evidence>
<evidence type="ECO:0000256" key="2">
    <source>
        <dbReference type="ARBA" id="ARBA00022723"/>
    </source>
</evidence>
<evidence type="ECO:0000259" key="7">
    <source>
        <dbReference type="PROSITE" id="PS50115"/>
    </source>
</evidence>
<feature type="compositionally biased region" description="Polar residues" evidence="6">
    <location>
        <begin position="273"/>
        <end position="284"/>
    </location>
</feature>
<dbReference type="InterPro" id="IPR001164">
    <property type="entry name" value="ArfGAP_dom"/>
</dbReference>
<dbReference type="PROSITE" id="PS50115">
    <property type="entry name" value="ARFGAP"/>
    <property type="match status" value="1"/>
</dbReference>
<organism evidence="8">
    <name type="scientific">Percolomonas cosmopolitus</name>
    <dbReference type="NCBI Taxonomy" id="63605"/>
    <lineage>
        <taxon>Eukaryota</taxon>
        <taxon>Discoba</taxon>
        <taxon>Heterolobosea</taxon>
        <taxon>Tetramitia</taxon>
        <taxon>Eutetramitia</taxon>
        <taxon>Percolomonadidae</taxon>
        <taxon>Percolomonas</taxon>
    </lineage>
</organism>
<gene>
    <name evidence="8" type="ORF">PCOS0759_LOCUS4135</name>
</gene>
<dbReference type="GO" id="GO:0005096">
    <property type="term" value="F:GTPase activator activity"/>
    <property type="evidence" value="ECO:0007669"/>
    <property type="project" value="UniProtKB-KW"/>
</dbReference>
<feature type="region of interest" description="Disordered" evidence="6">
    <location>
        <begin position="118"/>
        <end position="286"/>
    </location>
</feature>
<dbReference type="CDD" id="cd08831">
    <property type="entry name" value="ArfGap_ArfGap2_3_like"/>
    <property type="match status" value="1"/>
</dbReference>
<dbReference type="PRINTS" id="PR00405">
    <property type="entry name" value="REVINTRACTNG"/>
</dbReference>
<dbReference type="SMART" id="SM00105">
    <property type="entry name" value="ArfGap"/>
    <property type="match status" value="1"/>
</dbReference>
<feature type="compositionally biased region" description="Acidic residues" evidence="6">
    <location>
        <begin position="244"/>
        <end position="261"/>
    </location>
</feature>
<keyword evidence="4" id="KW-0862">Zinc</keyword>
<name>A0A7S1KPZ7_9EUKA</name>
<accession>A0A7S1KPZ7</accession>
<dbReference type="PANTHER" id="PTHR45686:SF4">
    <property type="entry name" value="ADP-RIBOSYLATION FACTOR GTPASE ACTIVATING PROTEIN 3, ISOFORM H"/>
    <property type="match status" value="1"/>
</dbReference>
<dbReference type="AlphaFoldDB" id="A0A7S1KPZ7"/>
<protein>
    <recommendedName>
        <fullName evidence="7">Arf-GAP domain-containing protein</fullName>
    </recommendedName>
</protein>
<keyword evidence="3 5" id="KW-0863">Zinc-finger</keyword>
<evidence type="ECO:0000256" key="5">
    <source>
        <dbReference type="PROSITE-ProRule" id="PRU00288"/>
    </source>
</evidence>
<sequence>MSSNNLEILRKLRAKQENKKCIDCPNRNPDWCSVPLGIWICMDCAGQHRRLGTHVSFVRSPLYDTWNDEQTAYMKQGGNAKARAAFERANVQKLSAVDKYSSVPVKNYKNKLRHAVKDEMAKSAGTKSTSTAAKKSRDDEGGWDQPDFNDAQEEEDLDRRMGQLSIGSADENGQEDEPQFEIKSMKTKSSMRIGVAGSSKSVSHQKSKLSVKKSVGSPQKSSSKKDDVAASKKDEKVSDRWNDWDNDWDKEEDETDEDEGGNDWNNDWDANKKGTQAQQNSGESLVSKYGYQTRITEKNFVRNSPIHSGASGISGSDNSFQGYGSRGGFAAAVPRKTKSKYVVDSLQDIQDMDDLKNYAQERGLQIAQVSKEYGEVLKEKGIEYAADLSESVKNWWRSLAE</sequence>
<dbReference type="PANTHER" id="PTHR45686">
    <property type="entry name" value="ADP-RIBOSYLATION FACTOR GTPASE ACTIVATING PROTEIN 3, ISOFORM H-RELATED"/>
    <property type="match status" value="1"/>
</dbReference>
<dbReference type="GO" id="GO:0048205">
    <property type="term" value="P:COPI coating of Golgi vesicle"/>
    <property type="evidence" value="ECO:0007669"/>
    <property type="project" value="TreeGrafter"/>
</dbReference>
<dbReference type="InterPro" id="IPR038508">
    <property type="entry name" value="ArfGAP_dom_sf"/>
</dbReference>
<proteinExistence type="predicted"/>
<evidence type="ECO:0000256" key="1">
    <source>
        <dbReference type="ARBA" id="ARBA00022468"/>
    </source>
</evidence>
<keyword evidence="2" id="KW-0479">Metal-binding</keyword>
<dbReference type="EMBL" id="HBGD01004992">
    <property type="protein sequence ID" value="CAD9080895.1"/>
    <property type="molecule type" value="Transcribed_RNA"/>
</dbReference>
<reference evidence="8" key="1">
    <citation type="submission" date="2021-01" db="EMBL/GenBank/DDBJ databases">
        <authorList>
            <person name="Corre E."/>
            <person name="Pelletier E."/>
            <person name="Niang G."/>
            <person name="Scheremetjew M."/>
            <person name="Finn R."/>
            <person name="Kale V."/>
            <person name="Holt S."/>
            <person name="Cochrane G."/>
            <person name="Meng A."/>
            <person name="Brown T."/>
            <person name="Cohen L."/>
        </authorList>
    </citation>
    <scope>NUCLEOTIDE SEQUENCE</scope>
    <source>
        <strain evidence="8">WS</strain>
    </source>
</reference>
<dbReference type="Gene3D" id="1.10.220.150">
    <property type="entry name" value="Arf GTPase activating protein"/>
    <property type="match status" value="1"/>
</dbReference>
<dbReference type="GO" id="GO:0000139">
    <property type="term" value="C:Golgi membrane"/>
    <property type="evidence" value="ECO:0007669"/>
    <property type="project" value="GOC"/>
</dbReference>
<evidence type="ECO:0000256" key="6">
    <source>
        <dbReference type="SAM" id="MobiDB-lite"/>
    </source>
</evidence>
<dbReference type="SUPFAM" id="SSF57863">
    <property type="entry name" value="ArfGap/RecO-like zinc finger"/>
    <property type="match status" value="1"/>
</dbReference>
<dbReference type="GO" id="GO:0008270">
    <property type="term" value="F:zinc ion binding"/>
    <property type="evidence" value="ECO:0007669"/>
    <property type="project" value="UniProtKB-KW"/>
</dbReference>
<evidence type="ECO:0000256" key="4">
    <source>
        <dbReference type="ARBA" id="ARBA00022833"/>
    </source>
</evidence>
<evidence type="ECO:0000256" key="3">
    <source>
        <dbReference type="ARBA" id="ARBA00022771"/>
    </source>
</evidence>